<sequence length="215" mass="25186">MSRKLVYISVFITLLSETLALNAQNLSNIPKTELIKLMVDSFENQICNYYSINKENSSEAFFKYVNDFNSNKININDLTSKEELELLKISNETLKKYIWVTDKEKFERFIKNTEEKEQIQITEIKDERGSSEPLYTNKLGVNYFDEYSGKLLKETKVNDLKEVLTTLRDMPDTSPQSSAFAFTYINKENYKDPSLKTFIAFELYYTVLNTLNKNE</sequence>
<protein>
    <submittedName>
        <fullName evidence="2">Uncharacterized protein</fullName>
    </submittedName>
</protein>
<evidence type="ECO:0000256" key="1">
    <source>
        <dbReference type="SAM" id="SignalP"/>
    </source>
</evidence>
<feature type="signal peptide" evidence="1">
    <location>
        <begin position="1"/>
        <end position="23"/>
    </location>
</feature>
<feature type="chain" id="PRO_5042142966" evidence="1">
    <location>
        <begin position="24"/>
        <end position="215"/>
    </location>
</feature>
<reference evidence="2" key="1">
    <citation type="submission" date="2020-04" db="EMBL/GenBank/DDBJ databases">
        <title>Tenacibaculum mesophilum bac2.</title>
        <authorList>
            <person name="Li M."/>
        </authorList>
    </citation>
    <scope>NUCLEOTIDE SEQUENCE</scope>
    <source>
        <strain evidence="2">Bac2</strain>
    </source>
</reference>
<dbReference type="AlphaFoldDB" id="A0AAE9MNR7"/>
<name>A0AAE9MNR7_9FLAO</name>
<dbReference type="EMBL" id="CP050861">
    <property type="protein sequence ID" value="UTD15128.1"/>
    <property type="molecule type" value="Genomic_DNA"/>
</dbReference>
<accession>A0AAE9MNR7</accession>
<dbReference type="Proteomes" id="UP001056837">
    <property type="component" value="Chromosome"/>
</dbReference>
<evidence type="ECO:0000313" key="2">
    <source>
        <dbReference type="EMBL" id="UTD15128.1"/>
    </source>
</evidence>
<organism evidence="2 3">
    <name type="scientific">Tenacibaculum mesophilum</name>
    <dbReference type="NCBI Taxonomy" id="104268"/>
    <lineage>
        <taxon>Bacteria</taxon>
        <taxon>Pseudomonadati</taxon>
        <taxon>Bacteroidota</taxon>
        <taxon>Flavobacteriia</taxon>
        <taxon>Flavobacteriales</taxon>
        <taxon>Flavobacteriaceae</taxon>
        <taxon>Tenacibaculum</taxon>
    </lineage>
</organism>
<keyword evidence="1" id="KW-0732">Signal</keyword>
<gene>
    <name evidence="2" type="ORF">HER15_06440</name>
</gene>
<dbReference type="RefSeq" id="WP_047790224.1">
    <property type="nucleotide sequence ID" value="NZ_CP050861.1"/>
</dbReference>
<evidence type="ECO:0000313" key="3">
    <source>
        <dbReference type="Proteomes" id="UP001056837"/>
    </source>
</evidence>
<proteinExistence type="predicted"/>